<organism evidence="6 9">
    <name type="scientific">Plasmodium ovale wallikeri</name>
    <dbReference type="NCBI Taxonomy" id="864142"/>
    <lineage>
        <taxon>Eukaryota</taxon>
        <taxon>Sar</taxon>
        <taxon>Alveolata</taxon>
        <taxon>Apicomplexa</taxon>
        <taxon>Aconoidasida</taxon>
        <taxon>Haemosporida</taxon>
        <taxon>Plasmodiidae</taxon>
        <taxon>Plasmodium</taxon>
        <taxon>Plasmodium (Plasmodium)</taxon>
    </lineage>
</organism>
<feature type="transmembrane region" description="Helical" evidence="5">
    <location>
        <begin position="359"/>
        <end position="379"/>
    </location>
</feature>
<dbReference type="SUPFAM" id="SSF103481">
    <property type="entry name" value="Multidrug resistance efflux transporter EmrE"/>
    <property type="match status" value="1"/>
</dbReference>
<evidence type="ECO:0000313" key="6">
    <source>
        <dbReference type="EMBL" id="SBT36151.1"/>
    </source>
</evidence>
<evidence type="ECO:0000313" key="7">
    <source>
        <dbReference type="EMBL" id="SBT36501.1"/>
    </source>
</evidence>
<dbReference type="Proteomes" id="UP000078550">
    <property type="component" value="Unassembled WGS sequence"/>
</dbReference>
<evidence type="ECO:0000256" key="4">
    <source>
        <dbReference type="ARBA" id="ARBA00023136"/>
    </source>
</evidence>
<reference evidence="8" key="1">
    <citation type="submission" date="2016-05" db="EMBL/GenBank/DDBJ databases">
        <authorList>
            <person name="Naeem Raeece"/>
        </authorList>
    </citation>
    <scope>NUCLEOTIDE SEQUENCE [LARGE SCALE GENOMIC DNA]</scope>
</reference>
<keyword evidence="9" id="KW-1185">Reference proteome</keyword>
<feature type="transmembrane region" description="Helical" evidence="5">
    <location>
        <begin position="298"/>
        <end position="316"/>
    </location>
</feature>
<dbReference type="GO" id="GO:0016020">
    <property type="term" value="C:membrane"/>
    <property type="evidence" value="ECO:0007669"/>
    <property type="project" value="UniProtKB-SubCell"/>
</dbReference>
<feature type="transmembrane region" description="Helical" evidence="5">
    <location>
        <begin position="178"/>
        <end position="199"/>
    </location>
</feature>
<reference evidence="9" key="2">
    <citation type="submission" date="2016-05" db="EMBL/GenBank/DDBJ databases">
        <authorList>
            <person name="Naeem R."/>
        </authorList>
    </citation>
    <scope>NUCLEOTIDE SEQUENCE [LARGE SCALE GENOMIC DNA]</scope>
</reference>
<protein>
    <submittedName>
        <fullName evidence="6">Inner membrane complex protein, putative</fullName>
    </submittedName>
</protein>
<name>A0A1A8YWS2_PLAOA</name>
<feature type="transmembrane region" description="Helical" evidence="5">
    <location>
        <begin position="83"/>
        <end position="105"/>
    </location>
</feature>
<dbReference type="InterPro" id="IPR037185">
    <property type="entry name" value="EmrE-like"/>
</dbReference>
<accession>A0A1A8YWS2</accession>
<evidence type="ECO:0000313" key="9">
    <source>
        <dbReference type="Proteomes" id="UP000078555"/>
    </source>
</evidence>
<evidence type="ECO:0000256" key="2">
    <source>
        <dbReference type="ARBA" id="ARBA00022692"/>
    </source>
</evidence>
<dbReference type="Pfam" id="PF05653">
    <property type="entry name" value="Mg_trans_NIPA"/>
    <property type="match status" value="2"/>
</dbReference>
<evidence type="ECO:0000256" key="3">
    <source>
        <dbReference type="ARBA" id="ARBA00022989"/>
    </source>
</evidence>
<feature type="transmembrane region" description="Helical" evidence="5">
    <location>
        <begin position="38"/>
        <end position="62"/>
    </location>
</feature>
<evidence type="ECO:0000313" key="8">
    <source>
        <dbReference type="Proteomes" id="UP000078550"/>
    </source>
</evidence>
<dbReference type="AlphaFoldDB" id="A0A1A8YWS2"/>
<dbReference type="EMBL" id="FLRE01000117">
    <property type="protein sequence ID" value="SBT36501.1"/>
    <property type="molecule type" value="Genomic_DNA"/>
</dbReference>
<evidence type="ECO:0000256" key="1">
    <source>
        <dbReference type="ARBA" id="ARBA00004141"/>
    </source>
</evidence>
<dbReference type="PANTHER" id="PTHR12570:SF9">
    <property type="entry name" value="MAGNESIUM TRANSPORTER NIPA8-RELATED"/>
    <property type="match status" value="1"/>
</dbReference>
<evidence type="ECO:0000256" key="5">
    <source>
        <dbReference type="SAM" id="Phobius"/>
    </source>
</evidence>
<feature type="transmembrane region" description="Helical" evidence="5">
    <location>
        <begin position="111"/>
        <end position="130"/>
    </location>
</feature>
<sequence>MYVRHCAYVNGVLILAKENAEELDSDRKCYRSTSFDRAIGLLLGIFLTVIGSIFMAIANTFMKLGLSDSKKKKYMFTNYSCDMKWYIGFVVYCFGSFLHIIALGFAPASTLAPMNSFGLIANAIVANIYLNEKLGKVEIISTLGIFFGISICACASFLCDTKEEIHFNPVNIIDSWKNPWYIFYIFVSIFLSFFTLIYLNHEENKIISENEEIYATKRYVELNLYDEKNEDVDTGNNLNCSINTKRLSETVNAYPKTIGLSYGFLAGLIGSQCVLEIKEIVAFLNIGLTNKHIYKTPLPHLCFIFLVISIYLQIHFLNLGLTRGDATLVVPTYYVFWTFFGTLGGLVKFNEIENFNFNSILLFLFGFVLTVLFISILAVQEIAFLRKYVDKEVPDISLENLDINAQVLQNKKLSKQVILNMGLFPVSLLGTTVGRKRFRPLYERFRRTRSILSDTHIGDQHCEYSIDNNIYNAYTLPYDIYNTNKETFYTKKKKMKNMDKVESTYVF</sequence>
<dbReference type="PANTHER" id="PTHR12570">
    <property type="match status" value="1"/>
</dbReference>
<keyword evidence="3 5" id="KW-1133">Transmembrane helix</keyword>
<dbReference type="EMBL" id="FLRD01000090">
    <property type="protein sequence ID" value="SBT36151.1"/>
    <property type="molecule type" value="Genomic_DNA"/>
</dbReference>
<keyword evidence="2 5" id="KW-0812">Transmembrane</keyword>
<feature type="transmembrane region" description="Helical" evidence="5">
    <location>
        <begin position="137"/>
        <end position="158"/>
    </location>
</feature>
<dbReference type="Proteomes" id="UP000078555">
    <property type="component" value="Unassembled WGS sequence"/>
</dbReference>
<dbReference type="Gene3D" id="1.10.3730.20">
    <property type="match status" value="1"/>
</dbReference>
<dbReference type="InterPro" id="IPR008521">
    <property type="entry name" value="Mg_trans_NIPA"/>
</dbReference>
<gene>
    <name evidence="6" type="ORF">POVWA1_030970</name>
    <name evidence="7" type="ORF">POVWA2_030640</name>
</gene>
<dbReference type="GO" id="GO:0015095">
    <property type="term" value="F:magnesium ion transmembrane transporter activity"/>
    <property type="evidence" value="ECO:0007669"/>
    <property type="project" value="InterPro"/>
</dbReference>
<keyword evidence="4 5" id="KW-0472">Membrane</keyword>
<comment type="subcellular location">
    <subcellularLocation>
        <location evidence="1">Membrane</location>
        <topology evidence="1">Multi-pass membrane protein</topology>
    </subcellularLocation>
</comment>
<reference evidence="6" key="3">
    <citation type="submission" date="2016-05" db="EMBL/GenBank/DDBJ databases">
        <authorList>
            <person name="Lavstsen T."/>
            <person name="Jespersen J.S."/>
        </authorList>
    </citation>
    <scope>NUCLEOTIDE SEQUENCE [LARGE SCALE GENOMIC DNA]</scope>
</reference>
<proteinExistence type="predicted"/>
<feature type="transmembrane region" description="Helical" evidence="5">
    <location>
        <begin position="328"/>
        <end position="347"/>
    </location>
</feature>